<gene>
    <name evidence="3" type="ORF">MBFIL_09130</name>
</gene>
<dbReference type="GO" id="GO:0019752">
    <property type="term" value="P:carboxylic acid metabolic process"/>
    <property type="evidence" value="ECO:0007669"/>
    <property type="project" value="UniProtKB-ARBA"/>
</dbReference>
<dbReference type="Gene3D" id="3.90.850.10">
    <property type="entry name" value="Fumarylacetoacetase-like, C-terminal domain"/>
    <property type="match status" value="1"/>
</dbReference>
<dbReference type="RefSeq" id="WP_066971943.1">
    <property type="nucleotide sequence ID" value="NZ_LWMT01000170.1"/>
</dbReference>
<dbReference type="GO" id="GO:0046872">
    <property type="term" value="F:metal ion binding"/>
    <property type="evidence" value="ECO:0007669"/>
    <property type="project" value="UniProtKB-KW"/>
</dbReference>
<keyword evidence="1" id="KW-0479">Metal-binding</keyword>
<dbReference type="STRING" id="55758.MBFIL_09130"/>
<dbReference type="InterPro" id="IPR036663">
    <property type="entry name" value="Fumarylacetoacetase_C_sf"/>
</dbReference>
<dbReference type="InterPro" id="IPR011234">
    <property type="entry name" value="Fumarylacetoacetase-like_C"/>
</dbReference>
<dbReference type="SUPFAM" id="SSF56529">
    <property type="entry name" value="FAH"/>
    <property type="match status" value="1"/>
</dbReference>
<dbReference type="AlphaFoldDB" id="A0A166C7U4"/>
<keyword evidence="4" id="KW-1185">Reference proteome</keyword>
<sequence length="260" mass="29712">MKFLRFIKDHKIKSGYYDGKKVIELKDPIEKVLDSWENWKYLRNQLRTSHSVEDINFLPPVKTSKIICVGLNYTDHCKELDMDIPEEPKLFLKPPSSVIGHTDLIKYPKLSNEVDYEGELAIIIGKEGKNIEYGEIQEFISGYTILNDVTARDLQRKDEQWTRSKSFDTFCPIGPFIDTELDEKNQKITTKLNGEIKQESNTRNMIFSPHILVEYISSIMTLKPGDIIATGTPSGVGQMQKGDTVEIAIEDLGVLKNQIV</sequence>
<accession>A0A166C7U4</accession>
<dbReference type="OrthoDB" id="6242at2157"/>
<evidence type="ECO:0000313" key="3">
    <source>
        <dbReference type="EMBL" id="KZX14220.1"/>
    </source>
</evidence>
<dbReference type="PATRIC" id="fig|55758.3.peg.1037"/>
<organism evidence="3 4">
    <name type="scientific">Methanobrevibacter filiformis</name>
    <dbReference type="NCBI Taxonomy" id="55758"/>
    <lineage>
        <taxon>Archaea</taxon>
        <taxon>Methanobacteriati</taxon>
        <taxon>Methanobacteriota</taxon>
        <taxon>Methanomada group</taxon>
        <taxon>Methanobacteria</taxon>
        <taxon>Methanobacteriales</taxon>
        <taxon>Methanobacteriaceae</taxon>
        <taxon>Methanobrevibacter</taxon>
    </lineage>
</organism>
<dbReference type="EMBL" id="LWMT01000170">
    <property type="protein sequence ID" value="KZX14220.1"/>
    <property type="molecule type" value="Genomic_DNA"/>
</dbReference>
<feature type="domain" description="Fumarylacetoacetase-like C-terminal" evidence="2">
    <location>
        <begin position="65"/>
        <end position="260"/>
    </location>
</feature>
<evidence type="ECO:0000259" key="2">
    <source>
        <dbReference type="Pfam" id="PF01557"/>
    </source>
</evidence>
<dbReference type="GO" id="GO:0018773">
    <property type="term" value="F:acetylpyruvate hydrolase activity"/>
    <property type="evidence" value="ECO:0007669"/>
    <property type="project" value="TreeGrafter"/>
</dbReference>
<dbReference type="PANTHER" id="PTHR11820">
    <property type="entry name" value="ACYLPYRUVASE"/>
    <property type="match status" value="1"/>
</dbReference>
<name>A0A166C7U4_9EURY</name>
<protein>
    <submittedName>
        <fullName evidence="3">Ureidoglycolate lyase</fullName>
        <ecNumber evidence="3">4.3.2.3</ecNumber>
    </submittedName>
</protein>
<dbReference type="GO" id="GO:0050385">
    <property type="term" value="F:ureidoglycolate lyase activity"/>
    <property type="evidence" value="ECO:0007669"/>
    <property type="project" value="UniProtKB-EC"/>
</dbReference>
<reference evidence="3 4" key="1">
    <citation type="submission" date="2016-04" db="EMBL/GenBank/DDBJ databases">
        <title>Genome sequence of Methanobrevibacter filiformis DSM 11501.</title>
        <authorList>
            <person name="Poehlein A."/>
            <person name="Seedorf H."/>
            <person name="Daniel R."/>
        </authorList>
    </citation>
    <scope>NUCLEOTIDE SEQUENCE [LARGE SCALE GENOMIC DNA]</scope>
    <source>
        <strain evidence="3 4">DSM 11501</strain>
    </source>
</reference>
<dbReference type="GO" id="GO:0016853">
    <property type="term" value="F:isomerase activity"/>
    <property type="evidence" value="ECO:0007669"/>
    <property type="project" value="UniProtKB-ARBA"/>
</dbReference>
<comment type="caution">
    <text evidence="3">The sequence shown here is derived from an EMBL/GenBank/DDBJ whole genome shotgun (WGS) entry which is preliminary data.</text>
</comment>
<dbReference type="Pfam" id="PF01557">
    <property type="entry name" value="FAA_hydrolase"/>
    <property type="match status" value="1"/>
</dbReference>
<dbReference type="PANTHER" id="PTHR11820:SF7">
    <property type="entry name" value="ACYLPYRUVASE FAHD1, MITOCHONDRIAL"/>
    <property type="match status" value="1"/>
</dbReference>
<evidence type="ECO:0000313" key="4">
    <source>
        <dbReference type="Proteomes" id="UP000077066"/>
    </source>
</evidence>
<keyword evidence="3" id="KW-0456">Lyase</keyword>
<proteinExistence type="predicted"/>
<evidence type="ECO:0000256" key="1">
    <source>
        <dbReference type="ARBA" id="ARBA00022723"/>
    </source>
</evidence>
<dbReference type="FunFam" id="3.90.850.10:FF:000002">
    <property type="entry name" value="2-hydroxyhepta-2,4-diene-1,7-dioate isomerase"/>
    <property type="match status" value="1"/>
</dbReference>
<dbReference type="EC" id="4.3.2.3" evidence="3"/>
<dbReference type="Proteomes" id="UP000077066">
    <property type="component" value="Unassembled WGS sequence"/>
</dbReference>